<dbReference type="STRING" id="1359163.NLO413_0514"/>
<name>A0A0F3NM59_9RICK</name>
<evidence type="ECO:0000313" key="2">
    <source>
        <dbReference type="Proteomes" id="UP000033562"/>
    </source>
</evidence>
<comment type="caution">
    <text evidence="1">The sequence shown here is derived from an EMBL/GenBank/DDBJ whole genome shotgun (WGS) entry which is preliminary data.</text>
</comment>
<gene>
    <name evidence="1" type="ORF">NLO413_0514</name>
</gene>
<reference evidence="1 2" key="1">
    <citation type="submission" date="2015-02" db="EMBL/GenBank/DDBJ databases">
        <title>Genome Sequencing of Rickettsiales.</title>
        <authorList>
            <person name="Daugherty S.C."/>
            <person name="Su Q."/>
            <person name="Abolude K."/>
            <person name="Beier-Sexton M."/>
            <person name="Carlyon J.A."/>
            <person name="Carter R."/>
            <person name="Day N.P."/>
            <person name="Dumler S.J."/>
            <person name="Dyachenko V."/>
            <person name="Godinez A."/>
            <person name="Kurtti T.J."/>
            <person name="Lichay M."/>
            <person name="Mullins K.E."/>
            <person name="Ott S."/>
            <person name="Pappas-Brown V."/>
            <person name="Paris D.H."/>
            <person name="Patel P."/>
            <person name="Richards A.L."/>
            <person name="Sadzewicz L."/>
            <person name="Sears K."/>
            <person name="Seidman D."/>
            <person name="Sengamalay N."/>
            <person name="Stenos J."/>
            <person name="Tallon L.J."/>
            <person name="Vincent G."/>
            <person name="Fraser C.M."/>
            <person name="Munderloh U."/>
            <person name="Dunning-Hotopp J.C."/>
        </authorList>
    </citation>
    <scope>NUCLEOTIDE SEQUENCE [LARGE SCALE GENOMIC DNA]</scope>
    <source>
        <strain evidence="1 2">RAC413</strain>
    </source>
</reference>
<protein>
    <submittedName>
        <fullName evidence="1">Uncharacterized protein</fullName>
    </submittedName>
</protein>
<dbReference type="EMBL" id="LANX01000001">
    <property type="protein sequence ID" value="KJV69138.1"/>
    <property type="molecule type" value="Genomic_DNA"/>
</dbReference>
<dbReference type="AlphaFoldDB" id="A0A0F3NM59"/>
<organism evidence="1 2">
    <name type="scientific">Candidatus Neoehrlichia procyonis str. RAC413</name>
    <dbReference type="NCBI Taxonomy" id="1359163"/>
    <lineage>
        <taxon>Bacteria</taxon>
        <taxon>Pseudomonadati</taxon>
        <taxon>Pseudomonadota</taxon>
        <taxon>Alphaproteobacteria</taxon>
        <taxon>Rickettsiales</taxon>
        <taxon>Anaplasmataceae</taxon>
        <taxon>Candidatus Neoehrlichia</taxon>
    </lineage>
</organism>
<keyword evidence="2" id="KW-1185">Reference proteome</keyword>
<dbReference type="Proteomes" id="UP000033562">
    <property type="component" value="Unassembled WGS sequence"/>
</dbReference>
<proteinExistence type="predicted"/>
<accession>A0A0F3NM59</accession>
<sequence>MFLYKENSYTIAVSSKNVNALYCVLSTQKSKKVTIYKINIFDSNIY</sequence>
<evidence type="ECO:0000313" key="1">
    <source>
        <dbReference type="EMBL" id="KJV69138.1"/>
    </source>
</evidence>